<feature type="region of interest" description="Disordered" evidence="1">
    <location>
        <begin position="114"/>
        <end position="151"/>
    </location>
</feature>
<dbReference type="AlphaFoldDB" id="A0A180GYL5"/>
<feature type="region of interest" description="Disordered" evidence="1">
    <location>
        <begin position="164"/>
        <end position="201"/>
    </location>
</feature>
<reference evidence="3 4" key="3">
    <citation type="journal article" date="2017" name="G3 (Bethesda)">
        <title>Comparative analysis highlights variable genome content of wheat rusts and divergence of the mating loci.</title>
        <authorList>
            <person name="Cuomo C.A."/>
            <person name="Bakkeren G."/>
            <person name="Khalil H.B."/>
            <person name="Panwar V."/>
            <person name="Joly D."/>
            <person name="Linning R."/>
            <person name="Sakthikumar S."/>
            <person name="Song X."/>
            <person name="Adiconis X."/>
            <person name="Fan L."/>
            <person name="Goldberg J.M."/>
            <person name="Levin J.Z."/>
            <person name="Young S."/>
            <person name="Zeng Q."/>
            <person name="Anikster Y."/>
            <person name="Bruce M."/>
            <person name="Wang M."/>
            <person name="Yin C."/>
            <person name="McCallum B."/>
            <person name="Szabo L.J."/>
            <person name="Hulbert S."/>
            <person name="Chen X."/>
            <person name="Fellers J.P."/>
        </authorList>
    </citation>
    <scope>NUCLEOTIDE SEQUENCE</scope>
    <source>
        <strain evidence="4">Isolate 1-1 / race 1 (BBBD)</strain>
        <strain evidence="3">isolate 1-1 / race 1 (BBBD)</strain>
    </source>
</reference>
<proteinExistence type="predicted"/>
<dbReference type="Proteomes" id="UP000005240">
    <property type="component" value="Unassembled WGS sequence"/>
</dbReference>
<evidence type="ECO:0000313" key="4">
    <source>
        <dbReference type="Proteomes" id="UP000005240"/>
    </source>
</evidence>
<dbReference type="EMBL" id="ADAS02000012">
    <property type="protein sequence ID" value="OAV97614.1"/>
    <property type="molecule type" value="Genomic_DNA"/>
</dbReference>
<accession>A0A180GYL5</accession>
<keyword evidence="4" id="KW-1185">Reference proteome</keyword>
<evidence type="ECO:0000256" key="1">
    <source>
        <dbReference type="SAM" id="MobiDB-lite"/>
    </source>
</evidence>
<reference evidence="2" key="1">
    <citation type="submission" date="2009-11" db="EMBL/GenBank/DDBJ databases">
        <authorList>
            <consortium name="The Broad Institute Genome Sequencing Platform"/>
            <person name="Ward D."/>
            <person name="Feldgarden M."/>
            <person name="Earl A."/>
            <person name="Young S.K."/>
            <person name="Zeng Q."/>
            <person name="Koehrsen M."/>
            <person name="Alvarado L."/>
            <person name="Berlin A."/>
            <person name="Bochicchio J."/>
            <person name="Borenstein D."/>
            <person name="Chapman S.B."/>
            <person name="Chen Z."/>
            <person name="Engels R."/>
            <person name="Freedman E."/>
            <person name="Gellesch M."/>
            <person name="Goldberg J."/>
            <person name="Griggs A."/>
            <person name="Gujja S."/>
            <person name="Heilman E."/>
            <person name="Heiman D."/>
            <person name="Hepburn T."/>
            <person name="Howarth C."/>
            <person name="Jen D."/>
            <person name="Larson L."/>
            <person name="Lewis B."/>
            <person name="Mehta T."/>
            <person name="Park D."/>
            <person name="Pearson M."/>
            <person name="Roberts A."/>
            <person name="Saif S."/>
            <person name="Shea T."/>
            <person name="Shenoy N."/>
            <person name="Sisk P."/>
            <person name="Stolte C."/>
            <person name="Sykes S."/>
            <person name="Thomson T."/>
            <person name="Walk T."/>
            <person name="White J."/>
            <person name="Yandava C."/>
            <person name="Izard J."/>
            <person name="Baranova O.V."/>
            <person name="Blanton J.M."/>
            <person name="Tanner A.C."/>
            <person name="Dewhirst F.E."/>
            <person name="Haas B."/>
            <person name="Nusbaum C."/>
            <person name="Birren B."/>
        </authorList>
    </citation>
    <scope>NUCLEOTIDE SEQUENCE [LARGE SCALE GENOMIC DNA]</scope>
    <source>
        <strain evidence="2">1-1 BBBD Race 1</strain>
    </source>
</reference>
<name>A0A180GYL5_PUCT1</name>
<dbReference type="VEuPathDB" id="FungiDB:PTTG_01923"/>
<dbReference type="EnsemblFungi" id="PTTG_01923-t43_1">
    <property type="protein sequence ID" value="PTTG_01923-t43_1-p1"/>
    <property type="gene ID" value="PTTG_01923"/>
</dbReference>
<evidence type="ECO:0000313" key="2">
    <source>
        <dbReference type="EMBL" id="OAV97614.1"/>
    </source>
</evidence>
<evidence type="ECO:0000313" key="3">
    <source>
        <dbReference type="EnsemblFungi" id="PTTG_01923-t43_1-p1"/>
    </source>
</evidence>
<protein>
    <submittedName>
        <fullName evidence="2 3">Uncharacterized protein</fullName>
    </submittedName>
</protein>
<organism evidence="2">
    <name type="scientific">Puccinia triticina (isolate 1-1 / race 1 (BBBD))</name>
    <name type="common">Brown leaf rust fungus</name>
    <dbReference type="NCBI Taxonomy" id="630390"/>
    <lineage>
        <taxon>Eukaryota</taxon>
        <taxon>Fungi</taxon>
        <taxon>Dikarya</taxon>
        <taxon>Basidiomycota</taxon>
        <taxon>Pucciniomycotina</taxon>
        <taxon>Pucciniomycetes</taxon>
        <taxon>Pucciniales</taxon>
        <taxon>Pucciniaceae</taxon>
        <taxon>Puccinia</taxon>
    </lineage>
</organism>
<sequence length="424" mass="47657">MMKKSILELAKEAQENSKGSMSEEDKQFFLDYHIEQRQMLIIKAIERGVSMPMVDGFLGKRIALKGPNCWNEFFKTEEVRGVFRASKGIDNEEARAKVSGIWRGKTIEEQRAYATASAKPSVSEQGVDDRCTSSNGMQPESTDRPPTGNRARRAHLESLLTAEERALDDHSDSEDTNAQSSAARNMASISETPHLRSTVSFKQDSNEVQDHMDEWLKLATRIAARHSAEFIIFGVSNHLGPHAFQFMQSTPGATPFLQFSLDSDQKKHYPARFQSYITGHTENELAALARPKKKRRVRNGMSVTDRMHQLISIRETWPWTNTEACLADIGYKLVIAPNARIDPSWIMQPSRFLTGPQVQMLHLDLDNQLIDLVRIPRVPLPKRSRVNHSSSCTSNSLQEQSNTGGRVNNSLETGESEPTCTSAQ</sequence>
<dbReference type="OrthoDB" id="2507059at2759"/>
<gene>
    <name evidence="2" type="ORF">PTTG_01923</name>
</gene>
<feature type="compositionally biased region" description="Polar residues" evidence="1">
    <location>
        <begin position="176"/>
        <end position="201"/>
    </location>
</feature>
<feature type="compositionally biased region" description="Polar residues" evidence="1">
    <location>
        <begin position="387"/>
        <end position="424"/>
    </location>
</feature>
<reference evidence="3" key="4">
    <citation type="submission" date="2025-05" db="UniProtKB">
        <authorList>
            <consortium name="EnsemblFungi"/>
        </authorList>
    </citation>
    <scope>IDENTIFICATION</scope>
    <source>
        <strain evidence="3">isolate 1-1 / race 1 (BBBD)</strain>
    </source>
</reference>
<feature type="region of interest" description="Disordered" evidence="1">
    <location>
        <begin position="383"/>
        <end position="424"/>
    </location>
</feature>
<reference evidence="2" key="2">
    <citation type="submission" date="2016-05" db="EMBL/GenBank/DDBJ databases">
        <title>Comparative analysis highlights variable genome content of wheat rusts and divergence of the mating loci.</title>
        <authorList>
            <person name="Cuomo C.A."/>
            <person name="Bakkeren G."/>
            <person name="Szabo L."/>
            <person name="Khalil H."/>
            <person name="Joly D."/>
            <person name="Goldberg J."/>
            <person name="Young S."/>
            <person name="Zeng Q."/>
            <person name="Fellers J."/>
        </authorList>
    </citation>
    <scope>NUCLEOTIDE SEQUENCE [LARGE SCALE GENOMIC DNA]</scope>
    <source>
        <strain evidence="2">1-1 BBBD Race 1</strain>
    </source>
</reference>